<keyword evidence="2" id="KW-1185">Reference proteome</keyword>
<evidence type="ECO:0000313" key="1">
    <source>
        <dbReference type="Ensembl" id="ENSPLAP00000013440.1"/>
    </source>
</evidence>
<name>A0A3B3UJB2_9TELE</name>
<evidence type="ECO:0000313" key="2">
    <source>
        <dbReference type="Proteomes" id="UP000261500"/>
    </source>
</evidence>
<proteinExistence type="predicted"/>
<dbReference type="AlphaFoldDB" id="A0A3B3UJB2"/>
<reference evidence="1" key="1">
    <citation type="submission" date="2025-08" db="UniProtKB">
        <authorList>
            <consortium name="Ensembl"/>
        </authorList>
    </citation>
    <scope>IDENTIFICATION</scope>
</reference>
<sequence>MACVAKNKKNILYAYSRTKERARESNHSLLCSAELSPHTQTSAAQEQNALVGLIRANDSSSFVSLAVSYCCLQEVKNESVDLL</sequence>
<accession>A0A3B3UJB2</accession>
<reference evidence="1" key="2">
    <citation type="submission" date="2025-09" db="UniProtKB">
        <authorList>
            <consortium name="Ensembl"/>
        </authorList>
    </citation>
    <scope>IDENTIFICATION</scope>
</reference>
<dbReference type="Ensembl" id="ENSPLAT00000029944.1">
    <property type="protein sequence ID" value="ENSPLAP00000013440.1"/>
    <property type="gene ID" value="ENSPLAG00000016932.1"/>
</dbReference>
<protein>
    <submittedName>
        <fullName evidence="1">Uncharacterized protein</fullName>
    </submittedName>
</protein>
<organism evidence="1 2">
    <name type="scientific">Poecilia latipinna</name>
    <name type="common">sailfin molly</name>
    <dbReference type="NCBI Taxonomy" id="48699"/>
    <lineage>
        <taxon>Eukaryota</taxon>
        <taxon>Metazoa</taxon>
        <taxon>Chordata</taxon>
        <taxon>Craniata</taxon>
        <taxon>Vertebrata</taxon>
        <taxon>Euteleostomi</taxon>
        <taxon>Actinopterygii</taxon>
        <taxon>Neopterygii</taxon>
        <taxon>Teleostei</taxon>
        <taxon>Neoteleostei</taxon>
        <taxon>Acanthomorphata</taxon>
        <taxon>Ovalentaria</taxon>
        <taxon>Atherinomorphae</taxon>
        <taxon>Cyprinodontiformes</taxon>
        <taxon>Poeciliidae</taxon>
        <taxon>Poeciliinae</taxon>
        <taxon>Poecilia</taxon>
    </lineage>
</organism>
<dbReference type="Proteomes" id="UP000261500">
    <property type="component" value="Unplaced"/>
</dbReference>